<dbReference type="InterPro" id="IPR008000">
    <property type="entry name" value="Rham/fucose_mutarotase"/>
</dbReference>
<dbReference type="AlphaFoldDB" id="A0A963Z3B7"/>
<gene>
    <name evidence="1" type="ORF">ACELLULO517_12885</name>
</gene>
<organism evidence="1 2">
    <name type="scientific">Acidisoma cellulosilyticum</name>
    <dbReference type="NCBI Taxonomy" id="2802395"/>
    <lineage>
        <taxon>Bacteria</taxon>
        <taxon>Pseudomonadati</taxon>
        <taxon>Pseudomonadota</taxon>
        <taxon>Alphaproteobacteria</taxon>
        <taxon>Acetobacterales</taxon>
        <taxon>Acidocellaceae</taxon>
        <taxon>Acidisoma</taxon>
    </lineage>
</organism>
<accession>A0A963Z3B7</accession>
<dbReference type="PANTHER" id="PTHR34389">
    <property type="entry name" value="L-RHAMNOSE MUTAROTASE"/>
    <property type="match status" value="1"/>
</dbReference>
<protein>
    <submittedName>
        <fullName evidence="1">L-rhamnose mutarotase</fullName>
    </submittedName>
</protein>
<reference evidence="1 2" key="1">
    <citation type="journal article" date="2021" name="Microorganisms">
        <title>Acidisoma silvae sp. nov. and Acidisomacellulosilytica sp. nov., Two Acidophilic Bacteria Isolated from Decaying Wood, Hydrolyzing Cellulose and Producing Poly-3-hydroxybutyrate.</title>
        <authorList>
            <person name="Mieszkin S."/>
            <person name="Pouder E."/>
            <person name="Uroz S."/>
            <person name="Simon-Colin C."/>
            <person name="Alain K."/>
        </authorList>
    </citation>
    <scope>NUCLEOTIDE SEQUENCE [LARGE SCALE GENOMIC DNA]</scope>
    <source>
        <strain evidence="1 2">HW T5.17</strain>
    </source>
</reference>
<dbReference type="Proteomes" id="UP000721844">
    <property type="component" value="Unassembled WGS sequence"/>
</dbReference>
<dbReference type="InterPro" id="IPR011008">
    <property type="entry name" value="Dimeric_a/b-barrel"/>
</dbReference>
<comment type="caution">
    <text evidence="1">The sequence shown here is derived from an EMBL/GenBank/DDBJ whole genome shotgun (WGS) entry which is preliminary data.</text>
</comment>
<dbReference type="SUPFAM" id="SSF54909">
    <property type="entry name" value="Dimeric alpha+beta barrel"/>
    <property type="match status" value="1"/>
</dbReference>
<dbReference type="GO" id="GO:0016857">
    <property type="term" value="F:racemase and epimerase activity, acting on carbohydrates and derivatives"/>
    <property type="evidence" value="ECO:0007669"/>
    <property type="project" value="InterPro"/>
</dbReference>
<dbReference type="EMBL" id="JAESVA010000004">
    <property type="protein sequence ID" value="MCB8881135.1"/>
    <property type="molecule type" value="Genomic_DNA"/>
</dbReference>
<name>A0A963Z3B7_9PROT</name>
<dbReference type="Gene3D" id="3.30.70.100">
    <property type="match status" value="1"/>
</dbReference>
<sequence length="110" mass="12963">MTQRMGFCIGLKPEHIAEYKRLHAAVWPDILRQISASHIRNYTIFLREPENILFGYWEYEGEDFASDMAAMAADPMTQKWWDICMPCQAPLASRGPDEWWARLEEVFHLD</sequence>
<evidence type="ECO:0000313" key="1">
    <source>
        <dbReference type="EMBL" id="MCB8881135.1"/>
    </source>
</evidence>
<proteinExistence type="predicted"/>
<dbReference type="Pfam" id="PF05336">
    <property type="entry name" value="rhaM"/>
    <property type="match status" value="1"/>
</dbReference>
<evidence type="ECO:0000313" key="2">
    <source>
        <dbReference type="Proteomes" id="UP000721844"/>
    </source>
</evidence>
<dbReference type="PANTHER" id="PTHR34389:SF2">
    <property type="entry name" value="L-RHAMNOSE MUTAROTASE"/>
    <property type="match status" value="1"/>
</dbReference>
<dbReference type="RefSeq" id="WP_227307808.1">
    <property type="nucleotide sequence ID" value="NZ_JAESVA010000004.1"/>
</dbReference>
<keyword evidence="2" id="KW-1185">Reference proteome</keyword>